<feature type="compositionally biased region" description="Polar residues" evidence="4">
    <location>
        <begin position="170"/>
        <end position="179"/>
    </location>
</feature>
<organism evidence="6 7">
    <name type="scientific">Onychostoma macrolepis</name>
    <dbReference type="NCBI Taxonomy" id="369639"/>
    <lineage>
        <taxon>Eukaryota</taxon>
        <taxon>Metazoa</taxon>
        <taxon>Chordata</taxon>
        <taxon>Craniata</taxon>
        <taxon>Vertebrata</taxon>
        <taxon>Euteleostomi</taxon>
        <taxon>Actinopterygii</taxon>
        <taxon>Neopterygii</taxon>
        <taxon>Teleostei</taxon>
        <taxon>Ostariophysi</taxon>
        <taxon>Cypriniformes</taxon>
        <taxon>Cyprinidae</taxon>
        <taxon>Acrossocheilinae</taxon>
        <taxon>Onychostoma</taxon>
    </lineage>
</organism>
<feature type="compositionally biased region" description="Polar residues" evidence="4">
    <location>
        <begin position="133"/>
        <end position="148"/>
    </location>
</feature>
<evidence type="ECO:0000256" key="1">
    <source>
        <dbReference type="ARBA" id="ARBA00022692"/>
    </source>
</evidence>
<name>A0A7J6CR26_9TELE</name>
<gene>
    <name evidence="6" type="ORF">G5714_010497</name>
</gene>
<keyword evidence="3 5" id="KW-0472">Membrane</keyword>
<feature type="compositionally biased region" description="Basic and acidic residues" evidence="4">
    <location>
        <begin position="159"/>
        <end position="168"/>
    </location>
</feature>
<reference evidence="6 7" key="1">
    <citation type="submission" date="2020-04" db="EMBL/GenBank/DDBJ databases">
        <title>Chromosome-level genome assembly of a cyprinid fish Onychostoma macrolepis by integration of Nanopore Sequencing, Bionano and Hi-C technology.</title>
        <authorList>
            <person name="Wang D."/>
        </authorList>
    </citation>
    <scope>NUCLEOTIDE SEQUENCE [LARGE SCALE GENOMIC DNA]</scope>
    <source>
        <strain evidence="6">SWU-2019</strain>
        <tissue evidence="6">Muscle</tissue>
    </source>
</reference>
<dbReference type="GO" id="GO:0016020">
    <property type="term" value="C:membrane"/>
    <property type="evidence" value="ECO:0007669"/>
    <property type="project" value="InterPro"/>
</dbReference>
<keyword evidence="7" id="KW-1185">Reference proteome</keyword>
<evidence type="ECO:0000256" key="4">
    <source>
        <dbReference type="SAM" id="MobiDB-lite"/>
    </source>
</evidence>
<comment type="caution">
    <text evidence="6">The sequence shown here is derived from an EMBL/GenBank/DDBJ whole genome shotgun (WGS) entry which is preliminary data.</text>
</comment>
<dbReference type="Proteomes" id="UP000579812">
    <property type="component" value="Unassembled WGS sequence"/>
</dbReference>
<dbReference type="InterPro" id="IPR036640">
    <property type="entry name" value="ABC1_TM_sf"/>
</dbReference>
<dbReference type="GO" id="GO:0005524">
    <property type="term" value="F:ATP binding"/>
    <property type="evidence" value="ECO:0007669"/>
    <property type="project" value="InterPro"/>
</dbReference>
<proteinExistence type="predicted"/>
<protein>
    <submittedName>
        <fullName evidence="6">Uncharacterized protein</fullName>
    </submittedName>
</protein>
<dbReference type="EMBL" id="JAAMOB010000009">
    <property type="protein sequence ID" value="KAF4109424.1"/>
    <property type="molecule type" value="Genomic_DNA"/>
</dbReference>
<evidence type="ECO:0000313" key="7">
    <source>
        <dbReference type="Proteomes" id="UP000579812"/>
    </source>
</evidence>
<accession>A0A7J6CR26</accession>
<feature type="transmembrane region" description="Helical" evidence="5">
    <location>
        <begin position="243"/>
        <end position="265"/>
    </location>
</feature>
<evidence type="ECO:0000256" key="3">
    <source>
        <dbReference type="ARBA" id="ARBA00023136"/>
    </source>
</evidence>
<feature type="region of interest" description="Disordered" evidence="4">
    <location>
        <begin position="126"/>
        <end position="180"/>
    </location>
</feature>
<sequence>MAGIIHRSGMSVLQLCRFQRLRPPFSSLLTCVVILPVGVTALKSAKDSSKQQHASFITISHAGSANQRRAGDRLSLTQTDRELRGVDLAAAGGSRWRLKGTCRTVHGLLTGRPIVFGHTTRCDEIHPRDPPGHSTSCGRERNYYTTSGYHIPPPLRGKTTPEHPRDPPGHSTSCDSVSPSAEYRRQTMANKYSKRHTKQKALGNETEQASLALTVEKHQRQVEVISGSAWQGFRRKVCLLVPYMWPGGSVGLQALVILCVGLLALERVINVFVPIYSRNIVNQLSAMESWRTWPSRSVFTSSLSSCRAEG</sequence>
<dbReference type="Gene3D" id="1.20.1560.10">
    <property type="entry name" value="ABC transporter type 1, transmembrane domain"/>
    <property type="match status" value="1"/>
</dbReference>
<keyword evidence="1 5" id="KW-0812">Transmembrane</keyword>
<evidence type="ECO:0000256" key="2">
    <source>
        <dbReference type="ARBA" id="ARBA00022989"/>
    </source>
</evidence>
<evidence type="ECO:0000256" key="5">
    <source>
        <dbReference type="SAM" id="Phobius"/>
    </source>
</evidence>
<keyword evidence="2 5" id="KW-1133">Transmembrane helix</keyword>
<evidence type="ECO:0000313" key="6">
    <source>
        <dbReference type="EMBL" id="KAF4109424.1"/>
    </source>
</evidence>
<dbReference type="AlphaFoldDB" id="A0A7J6CR26"/>